<keyword evidence="3" id="KW-1185">Reference proteome</keyword>
<feature type="transmembrane region" description="Helical" evidence="1">
    <location>
        <begin position="16"/>
        <end position="40"/>
    </location>
</feature>
<accession>A0A139A5B6</accession>
<reference evidence="2 3" key="1">
    <citation type="journal article" date="2015" name="Genome Biol. Evol.">
        <title>Phylogenomic analyses indicate that early fungi evolved digesting cell walls of algal ancestors of land plants.</title>
        <authorList>
            <person name="Chang Y."/>
            <person name="Wang S."/>
            <person name="Sekimoto S."/>
            <person name="Aerts A.L."/>
            <person name="Choi C."/>
            <person name="Clum A."/>
            <person name="LaButti K.M."/>
            <person name="Lindquist E.A."/>
            <person name="Yee Ngan C."/>
            <person name="Ohm R.A."/>
            <person name="Salamov A.A."/>
            <person name="Grigoriev I.V."/>
            <person name="Spatafora J.W."/>
            <person name="Berbee M.L."/>
        </authorList>
    </citation>
    <scope>NUCLEOTIDE SEQUENCE [LARGE SCALE GENOMIC DNA]</scope>
    <source>
        <strain evidence="2 3">JEL478</strain>
    </source>
</reference>
<dbReference type="STRING" id="1344416.A0A139A5B6"/>
<dbReference type="InterPro" id="IPR046368">
    <property type="entry name" value="Tag1"/>
</dbReference>
<dbReference type="PANTHER" id="PTHR35895:SF1">
    <property type="entry name" value="LIPID-BINDING SERUM GLYCOPROTEIN C-TERMINAL DOMAIN-CONTAINING PROTEIN"/>
    <property type="match status" value="1"/>
</dbReference>
<dbReference type="GO" id="GO:0000329">
    <property type="term" value="C:fungal-type vacuole membrane"/>
    <property type="evidence" value="ECO:0007669"/>
    <property type="project" value="InterPro"/>
</dbReference>
<keyword evidence="1" id="KW-1133">Transmembrane helix</keyword>
<evidence type="ECO:0000256" key="1">
    <source>
        <dbReference type="SAM" id="Phobius"/>
    </source>
</evidence>
<dbReference type="PANTHER" id="PTHR35895">
    <property type="entry name" value="CHROMOSOME 16, WHOLE GENOME SHOTGUN SEQUENCE"/>
    <property type="match status" value="1"/>
</dbReference>
<dbReference type="Proteomes" id="UP000070544">
    <property type="component" value="Unassembled WGS sequence"/>
</dbReference>
<keyword evidence="1" id="KW-0472">Membrane</keyword>
<protein>
    <submittedName>
        <fullName evidence="2">Uncharacterized protein</fullName>
    </submittedName>
</protein>
<dbReference type="AlphaFoldDB" id="A0A139A5B6"/>
<dbReference type="EMBL" id="KQ965800">
    <property type="protein sequence ID" value="KXS11583.1"/>
    <property type="molecule type" value="Genomic_DNA"/>
</dbReference>
<sequence>MPWGFQWLFKSSFMKFMLCCGACGVIFAAIAIPLAIFVIAPRIAGNILNGATFEFISADILEPTETGFSFRAVAKITNTGPIAARVEFNGPATISYGDANIMSVALPALDAVPGVGASINTTAAATILDATAFAGFAKTAIFAKTFDWRLSGSATGRVIGIPIQVSIDKTLTLTGLDGLKNVSILALDFPPSKPGEGIKIAVTANMFNPSPVGMQLGNIGFNVEVNSTRVGVATANNVTVKAGDNVIQMNAVITTVNNTRQENVISDLLGAFLNGRAANFDVIGSSVTPVDPTKPPISWLQKAFVGLSVPFGLPLTIDSNLIRGVEATSFNLVFDPKEPWKPKMSAAGVVARLQLPFVISIAVNSGILNLKMLSDNGVDTIATLDSGWIPVQSNFSGVQGTLKAELAGKTLVIADNQRQAFQNLLKTVVFANGNVSIPLLVTASANATTAAGNISIAGITVRQTLPFAGVNGLAGTPVDIKSVDIVASQPTYIDLRIRAAIVNPSNVQFALNSDINFDLVASGQIVANVLFPNMSLGLGSNEVTAIARYQPTTPAAKDAGSKLIAAFINGDPATVTIQGNPNSTQLGPLGPAFSAIKLSSALPAFTFKDSLVTGFSFPQVAIEFDPANPWSPKMSAPAIVANVKLPWSLDLAAKQVDMTISMLDGVGSSTPIAVLKTGPIPCTSQFVASLGTLGIDIVSKTLDVIPEQQGAFINLFKTILFGSGQVPIPLLAVADAVGNVPAVGDVTISGFKYSSSIQVNGLQGLAGTPISLQSFDIAGGSPEGIKLQFTASIANPSTVTLKLNSDVTLQLMYQGHVLGFTTLPNLNLVLGTNTVTATALFAPTDDAAKAAGTALLNDYIKGKDVTVLISGSPTSSPLPPIAPVLAGVSLSGTLPGLTTKLLKSSRLAIDLTRILLFQVPGSFEATNPTSGEFTITYMKANIYYKDQVLGKVDAQTSIVIPPRATVQSPAIYVSIVLSLEIIEAIFKLLGGQFVGKVVTDRIEANLGGYPLTVSGYEQENIPVAFVPFL</sequence>
<dbReference type="Pfam" id="PF12505">
    <property type="entry name" value="DUF3712"/>
    <property type="match status" value="3"/>
</dbReference>
<evidence type="ECO:0000313" key="2">
    <source>
        <dbReference type="EMBL" id="KXS11583.1"/>
    </source>
</evidence>
<gene>
    <name evidence="2" type="ORF">M427DRAFT_158140</name>
</gene>
<name>A0A139A5B6_GONPJ</name>
<organism evidence="2 3">
    <name type="scientific">Gonapodya prolifera (strain JEL478)</name>
    <name type="common">Monoblepharis prolifera</name>
    <dbReference type="NCBI Taxonomy" id="1344416"/>
    <lineage>
        <taxon>Eukaryota</taxon>
        <taxon>Fungi</taxon>
        <taxon>Fungi incertae sedis</taxon>
        <taxon>Chytridiomycota</taxon>
        <taxon>Chytridiomycota incertae sedis</taxon>
        <taxon>Monoblepharidomycetes</taxon>
        <taxon>Monoblepharidales</taxon>
        <taxon>Gonapodyaceae</taxon>
        <taxon>Gonapodya</taxon>
    </lineage>
</organism>
<evidence type="ECO:0000313" key="3">
    <source>
        <dbReference type="Proteomes" id="UP000070544"/>
    </source>
</evidence>
<dbReference type="OrthoDB" id="10039566at2759"/>
<dbReference type="OMA" id="YEQENIP"/>
<keyword evidence="1" id="KW-0812">Transmembrane</keyword>
<dbReference type="InterPro" id="IPR022185">
    <property type="entry name" value="DUF3712"/>
</dbReference>
<proteinExistence type="predicted"/>